<dbReference type="Proteomes" id="UP000095143">
    <property type="component" value="Unassembled WGS sequence"/>
</dbReference>
<dbReference type="EMBL" id="MDEN01000069">
    <property type="protein sequence ID" value="OCX10969.1"/>
    <property type="molecule type" value="Genomic_DNA"/>
</dbReference>
<accession>A0A1C2D888</accession>
<evidence type="ECO:0000313" key="2">
    <source>
        <dbReference type="EMBL" id="OCX10969.1"/>
    </source>
</evidence>
<dbReference type="RefSeq" id="WP_065991808.1">
    <property type="nucleotide sequence ID" value="NZ_MDEN01000069.1"/>
</dbReference>
<dbReference type="SUPFAM" id="SSF54913">
    <property type="entry name" value="GlnB-like"/>
    <property type="match status" value="1"/>
</dbReference>
<name>A0A1C2D888_9PSED</name>
<feature type="domain" description="DUF2007" evidence="1">
    <location>
        <begin position="1"/>
        <end position="66"/>
    </location>
</feature>
<dbReference type="Gene3D" id="3.30.70.790">
    <property type="entry name" value="UreE, C-terminal domain"/>
    <property type="match status" value="1"/>
</dbReference>
<evidence type="ECO:0000259" key="1">
    <source>
        <dbReference type="Pfam" id="PF09413"/>
    </source>
</evidence>
<organism evidence="2 3">
    <name type="scientific">Pseudomonas graminis</name>
    <dbReference type="NCBI Taxonomy" id="158627"/>
    <lineage>
        <taxon>Bacteria</taxon>
        <taxon>Pseudomonadati</taxon>
        <taxon>Pseudomonadota</taxon>
        <taxon>Gammaproteobacteria</taxon>
        <taxon>Pseudomonadales</taxon>
        <taxon>Pseudomonadaceae</taxon>
        <taxon>Pseudomonas</taxon>
    </lineage>
</organism>
<dbReference type="AlphaFoldDB" id="A0A1C2D888"/>
<sequence>MRKIYEPEHLMEGELLQAMLASEGIESHITGRHLLGAVGDLPAFGLLGLTVADDQAEQARLLITEYNAAFPLPGDEPDSYPDVLLC</sequence>
<proteinExistence type="predicted"/>
<reference evidence="2 3" key="1">
    <citation type="submission" date="2016-08" db="EMBL/GenBank/DDBJ databases">
        <title>Whole genome sequence of Pseudomonas graminis strain UASWS1507, a potential biological control agent for agriculture.</title>
        <authorList>
            <person name="Crovadore J."/>
            <person name="Calmin G."/>
            <person name="Chablais R."/>
            <person name="Cochard B."/>
            <person name="Lefort F."/>
        </authorList>
    </citation>
    <scope>NUCLEOTIDE SEQUENCE [LARGE SCALE GENOMIC DNA]</scope>
    <source>
        <strain evidence="2 3">UASWS1507</strain>
    </source>
</reference>
<evidence type="ECO:0000313" key="3">
    <source>
        <dbReference type="Proteomes" id="UP000095143"/>
    </source>
</evidence>
<comment type="caution">
    <text evidence="2">The sequence shown here is derived from an EMBL/GenBank/DDBJ whole genome shotgun (WGS) entry which is preliminary data.</text>
</comment>
<dbReference type="InterPro" id="IPR018551">
    <property type="entry name" value="DUF2007"/>
</dbReference>
<dbReference type="InterPro" id="IPR011322">
    <property type="entry name" value="N-reg_PII-like_a/b"/>
</dbReference>
<dbReference type="Pfam" id="PF09413">
    <property type="entry name" value="DUF2007"/>
    <property type="match status" value="1"/>
</dbReference>
<protein>
    <recommendedName>
        <fullName evidence="1">DUF2007 domain-containing protein</fullName>
    </recommendedName>
</protein>
<gene>
    <name evidence="2" type="ORF">BBI10_22385</name>
</gene>
<dbReference type="OrthoDB" id="6197669at2"/>